<dbReference type="PANTHER" id="PTHR43649:SF12">
    <property type="entry name" value="DIACETYLCHITOBIOSE BINDING PROTEIN DASA"/>
    <property type="match status" value="1"/>
</dbReference>
<keyword evidence="3" id="KW-1185">Reference proteome</keyword>
<protein>
    <submittedName>
        <fullName evidence="2">Extracellular solute-binding protein</fullName>
    </submittedName>
</protein>
<dbReference type="EMBL" id="SIRE01000033">
    <property type="protein sequence ID" value="TBL70270.1"/>
    <property type="molecule type" value="Genomic_DNA"/>
</dbReference>
<dbReference type="InterPro" id="IPR006059">
    <property type="entry name" value="SBP"/>
</dbReference>
<dbReference type="Proteomes" id="UP000293142">
    <property type="component" value="Unassembled WGS sequence"/>
</dbReference>
<evidence type="ECO:0000313" key="3">
    <source>
        <dbReference type="Proteomes" id="UP000293142"/>
    </source>
</evidence>
<accession>A0A4Q9DEP9</accession>
<dbReference type="InterPro" id="IPR050490">
    <property type="entry name" value="Bact_solute-bd_prot1"/>
</dbReference>
<comment type="caution">
    <text evidence="2">The sequence shown here is derived from an EMBL/GenBank/DDBJ whole genome shotgun (WGS) entry which is preliminary data.</text>
</comment>
<dbReference type="PANTHER" id="PTHR43649">
    <property type="entry name" value="ARABINOSE-BINDING PROTEIN-RELATED"/>
    <property type="match status" value="1"/>
</dbReference>
<dbReference type="AlphaFoldDB" id="A0A4Q9DEP9"/>
<reference evidence="2 3" key="1">
    <citation type="submission" date="2019-02" db="EMBL/GenBank/DDBJ databases">
        <title>Paenibacillus sp. nov., isolated from surface-sterilized tissue of Thalictrum simplex L.</title>
        <authorList>
            <person name="Tuo L."/>
        </authorList>
    </citation>
    <scope>NUCLEOTIDE SEQUENCE [LARGE SCALE GENOMIC DNA]</scope>
    <source>
        <strain evidence="2 3">N2SHLJ1</strain>
    </source>
</reference>
<feature type="chain" id="PRO_5039685057" evidence="1">
    <location>
        <begin position="31"/>
        <end position="536"/>
    </location>
</feature>
<organism evidence="2 3">
    <name type="scientific">Paenibacillus thalictri</name>
    <dbReference type="NCBI Taxonomy" id="2527873"/>
    <lineage>
        <taxon>Bacteria</taxon>
        <taxon>Bacillati</taxon>
        <taxon>Bacillota</taxon>
        <taxon>Bacilli</taxon>
        <taxon>Bacillales</taxon>
        <taxon>Paenibacillaceae</taxon>
        <taxon>Paenibacillus</taxon>
    </lineage>
</organism>
<evidence type="ECO:0000313" key="2">
    <source>
        <dbReference type="EMBL" id="TBL70270.1"/>
    </source>
</evidence>
<dbReference type="Pfam" id="PF01547">
    <property type="entry name" value="SBP_bac_1"/>
    <property type="match status" value="1"/>
</dbReference>
<evidence type="ECO:0000256" key="1">
    <source>
        <dbReference type="SAM" id="SignalP"/>
    </source>
</evidence>
<sequence>MKRLRKPLIMCVAAGTAAALLLSACSNNQSQEGGSKADENKKPEITVMAFDYGNVPQEEGTMEKNRWVDWINQNAPVHVKFVSIPRTESAQKLNVLFASGNAPDLIIDYDKNLLNSFYTQNQLLPLDDLIKKDSPYYQGILQKYPTLAKLGKQSDGKIYKIGKVNGTDVNVAMYIRADWLKKLHLDMPKTPEDLFNVAKAFAEQDPDGNGKKDTYGVALSSFGSMIDTMFQNVDWVLENGELTHDWQRAKAAADYKKKLFDAGVTDKDYLVDANGKKAEQDWMKGKLGIWSATFRLSSYQDFKKNNPDGEVAILPMPGTQFGHFSPEATSPFAVNGVINRSAKNPDAIMKYLDWVLNPANSTTLKYGLEGVHWKKGPSGCPTPIDKDKSAKEVGYTQGYWVLHSKFAEGTCGTVAGPLDTGDPMQKIFLDLYNTAKKEYVTPERPMAYLIDNNNSPALPPDLLTIQTNAMKAVQDLWNKAIVSGGTYTTEQSLKEAQDLWKKSGGDKVDEWMKKYFADNKMNIVTTKEWYDTVVEK</sequence>
<proteinExistence type="predicted"/>
<dbReference type="Gene3D" id="3.40.190.10">
    <property type="entry name" value="Periplasmic binding protein-like II"/>
    <property type="match status" value="2"/>
</dbReference>
<gene>
    <name evidence="2" type="ORF">EYB31_33680</name>
</gene>
<dbReference type="OrthoDB" id="2506821at2"/>
<dbReference type="RefSeq" id="WP_131017991.1">
    <property type="nucleotide sequence ID" value="NZ_SIRE01000033.1"/>
</dbReference>
<feature type="signal peptide" evidence="1">
    <location>
        <begin position="1"/>
        <end position="30"/>
    </location>
</feature>
<dbReference type="PROSITE" id="PS51257">
    <property type="entry name" value="PROKAR_LIPOPROTEIN"/>
    <property type="match status" value="1"/>
</dbReference>
<dbReference type="SUPFAM" id="SSF53850">
    <property type="entry name" value="Periplasmic binding protein-like II"/>
    <property type="match status" value="1"/>
</dbReference>
<name>A0A4Q9DEP9_9BACL</name>
<keyword evidence="1" id="KW-0732">Signal</keyword>